<protein>
    <submittedName>
        <fullName evidence="2">Uncharacterized protein</fullName>
    </submittedName>
</protein>
<dbReference type="OrthoDB" id="672896at2"/>
<proteinExistence type="predicted"/>
<comment type="caution">
    <text evidence="2">The sequence shown here is derived from an EMBL/GenBank/DDBJ whole genome shotgun (WGS) entry which is preliminary data.</text>
</comment>
<evidence type="ECO:0000313" key="3">
    <source>
        <dbReference type="Proteomes" id="UP000283433"/>
    </source>
</evidence>
<name>A0A419S5N9_9SPHI</name>
<dbReference type="RefSeq" id="WP_120181619.1">
    <property type="nucleotide sequence ID" value="NZ_CBINCU010000003.1"/>
</dbReference>
<dbReference type="AlphaFoldDB" id="A0A419S5N9"/>
<accession>A0A419S5N9</accession>
<keyword evidence="3" id="KW-1185">Reference proteome</keyword>
<evidence type="ECO:0000256" key="1">
    <source>
        <dbReference type="SAM" id="SignalP"/>
    </source>
</evidence>
<dbReference type="EMBL" id="MBTA01000023">
    <property type="protein sequence ID" value="RKD16123.1"/>
    <property type="molecule type" value="Genomic_DNA"/>
</dbReference>
<keyword evidence="1" id="KW-0732">Signal</keyword>
<feature type="signal peptide" evidence="1">
    <location>
        <begin position="1"/>
        <end position="18"/>
    </location>
</feature>
<evidence type="ECO:0000313" key="2">
    <source>
        <dbReference type="EMBL" id="RKD16123.1"/>
    </source>
</evidence>
<reference evidence="2 3" key="1">
    <citation type="submission" date="2016-07" db="EMBL/GenBank/DDBJ databases">
        <title>Genome of Pelobium manganitolerans.</title>
        <authorList>
            <person name="Wu S."/>
            <person name="Wang G."/>
        </authorList>
    </citation>
    <scope>NUCLEOTIDE SEQUENCE [LARGE SCALE GENOMIC DNA]</scope>
    <source>
        <strain evidence="2 3">YS-25</strain>
    </source>
</reference>
<sequence>MKQLAILILGFTILGVSACRKVTNEYYTTPNQTAYETLEAGRWTSNDAGLTYSASINFLNSDVYQNDFDGVLVYISFDGDNVADIDRNWEPISQVFDGVSYSYFVSQQKLTLQIQNSDGLGTVNPPGRVRIKIVMIVSQD</sequence>
<gene>
    <name evidence="2" type="ORF">BCY91_04335</name>
</gene>
<organism evidence="2 3">
    <name type="scientific">Pelobium manganitolerans</name>
    <dbReference type="NCBI Taxonomy" id="1842495"/>
    <lineage>
        <taxon>Bacteria</taxon>
        <taxon>Pseudomonadati</taxon>
        <taxon>Bacteroidota</taxon>
        <taxon>Sphingobacteriia</taxon>
        <taxon>Sphingobacteriales</taxon>
        <taxon>Sphingobacteriaceae</taxon>
        <taxon>Pelobium</taxon>
    </lineage>
</organism>
<feature type="chain" id="PRO_5019102332" evidence="1">
    <location>
        <begin position="19"/>
        <end position="140"/>
    </location>
</feature>
<dbReference type="PROSITE" id="PS51257">
    <property type="entry name" value="PROKAR_LIPOPROTEIN"/>
    <property type="match status" value="1"/>
</dbReference>
<dbReference type="Proteomes" id="UP000283433">
    <property type="component" value="Unassembled WGS sequence"/>
</dbReference>